<comment type="caution">
    <text evidence="2">The sequence shown here is derived from an EMBL/GenBank/DDBJ whole genome shotgun (WGS) entry which is preliminary data.</text>
</comment>
<feature type="compositionally biased region" description="Polar residues" evidence="1">
    <location>
        <begin position="68"/>
        <end position="78"/>
    </location>
</feature>
<name>A0AAD4QUL4_9BILA</name>
<proteinExistence type="predicted"/>
<dbReference type="EMBL" id="JAKKPZ010000298">
    <property type="protein sequence ID" value="KAI1696928.1"/>
    <property type="molecule type" value="Genomic_DNA"/>
</dbReference>
<evidence type="ECO:0000313" key="3">
    <source>
        <dbReference type="Proteomes" id="UP001201812"/>
    </source>
</evidence>
<sequence>MLLYSRTTLTPEQQLLEGRRPEIVSCCSTPEQHLLEGRRPEIVSCCSTPEQHLLEGRRPEIVSCCSTPEQPILPNNSRGHTDGGVRSAADARSPRT</sequence>
<dbReference type="AlphaFoldDB" id="A0AAD4QUL4"/>
<feature type="region of interest" description="Disordered" evidence="1">
    <location>
        <begin position="68"/>
        <end position="96"/>
    </location>
</feature>
<evidence type="ECO:0000256" key="1">
    <source>
        <dbReference type="SAM" id="MobiDB-lite"/>
    </source>
</evidence>
<evidence type="ECO:0000313" key="2">
    <source>
        <dbReference type="EMBL" id="KAI1696928.1"/>
    </source>
</evidence>
<organism evidence="2 3">
    <name type="scientific">Ditylenchus destructor</name>
    <dbReference type="NCBI Taxonomy" id="166010"/>
    <lineage>
        <taxon>Eukaryota</taxon>
        <taxon>Metazoa</taxon>
        <taxon>Ecdysozoa</taxon>
        <taxon>Nematoda</taxon>
        <taxon>Chromadorea</taxon>
        <taxon>Rhabditida</taxon>
        <taxon>Tylenchina</taxon>
        <taxon>Tylenchomorpha</taxon>
        <taxon>Sphaerularioidea</taxon>
        <taxon>Anguinidae</taxon>
        <taxon>Anguininae</taxon>
        <taxon>Ditylenchus</taxon>
    </lineage>
</organism>
<reference evidence="2" key="1">
    <citation type="submission" date="2022-01" db="EMBL/GenBank/DDBJ databases">
        <title>Genome Sequence Resource for Two Populations of Ditylenchus destructor, the Migratory Endoparasitic Phytonematode.</title>
        <authorList>
            <person name="Zhang H."/>
            <person name="Lin R."/>
            <person name="Xie B."/>
        </authorList>
    </citation>
    <scope>NUCLEOTIDE SEQUENCE</scope>
    <source>
        <strain evidence="2">BazhouSP</strain>
    </source>
</reference>
<gene>
    <name evidence="2" type="ORF">DdX_18801</name>
</gene>
<dbReference type="Proteomes" id="UP001201812">
    <property type="component" value="Unassembled WGS sequence"/>
</dbReference>
<protein>
    <submittedName>
        <fullName evidence="2">Uncharacterized protein</fullName>
    </submittedName>
</protein>
<accession>A0AAD4QUL4</accession>
<keyword evidence="3" id="KW-1185">Reference proteome</keyword>